<evidence type="ECO:0000256" key="1">
    <source>
        <dbReference type="SAM" id="Coils"/>
    </source>
</evidence>
<dbReference type="EMBL" id="CAJVPS010001960">
    <property type="protein sequence ID" value="CAG8555792.1"/>
    <property type="molecule type" value="Genomic_DNA"/>
</dbReference>
<feature type="compositionally biased region" description="Basic and acidic residues" evidence="2">
    <location>
        <begin position="237"/>
        <end position="250"/>
    </location>
</feature>
<keyword evidence="4" id="KW-1185">Reference proteome</keyword>
<feature type="compositionally biased region" description="Polar residues" evidence="2">
    <location>
        <begin position="58"/>
        <end position="70"/>
    </location>
</feature>
<feature type="compositionally biased region" description="Polar residues" evidence="2">
    <location>
        <begin position="381"/>
        <end position="414"/>
    </location>
</feature>
<feature type="compositionally biased region" description="Polar residues" evidence="2">
    <location>
        <begin position="294"/>
        <end position="304"/>
    </location>
</feature>
<feature type="compositionally biased region" description="Low complexity" evidence="2">
    <location>
        <begin position="266"/>
        <end position="278"/>
    </location>
</feature>
<feature type="compositionally biased region" description="Polar residues" evidence="2">
    <location>
        <begin position="339"/>
        <end position="363"/>
    </location>
</feature>
<feature type="compositionally biased region" description="Low complexity" evidence="2">
    <location>
        <begin position="555"/>
        <end position="575"/>
    </location>
</feature>
<feature type="region of interest" description="Disordered" evidence="2">
    <location>
        <begin position="755"/>
        <end position="782"/>
    </location>
</feature>
<feature type="region of interest" description="Disordered" evidence="2">
    <location>
        <begin position="379"/>
        <end position="414"/>
    </location>
</feature>
<feature type="region of interest" description="Disordered" evidence="2">
    <location>
        <begin position="51"/>
        <end position="72"/>
    </location>
</feature>
<feature type="compositionally biased region" description="Basic residues" evidence="2">
    <location>
        <begin position="14"/>
        <end position="27"/>
    </location>
</feature>
<evidence type="ECO:0000313" key="3">
    <source>
        <dbReference type="EMBL" id="CAG8555792.1"/>
    </source>
</evidence>
<feature type="compositionally biased region" description="Polar residues" evidence="2">
    <location>
        <begin position="442"/>
        <end position="468"/>
    </location>
</feature>
<dbReference type="Proteomes" id="UP000789508">
    <property type="component" value="Unassembled WGS sequence"/>
</dbReference>
<accession>A0A9N9B713</accession>
<feature type="compositionally biased region" description="Basic and acidic residues" evidence="2">
    <location>
        <begin position="94"/>
        <end position="113"/>
    </location>
</feature>
<feature type="region of interest" description="Disordered" evidence="2">
    <location>
        <begin position="237"/>
        <end position="363"/>
    </location>
</feature>
<feature type="compositionally biased region" description="Low complexity" evidence="2">
    <location>
        <begin position="590"/>
        <end position="621"/>
    </location>
</feature>
<feature type="region of interest" description="Disordered" evidence="2">
    <location>
        <begin position="13"/>
        <end position="38"/>
    </location>
</feature>
<feature type="compositionally biased region" description="Pro residues" evidence="2">
    <location>
        <begin position="496"/>
        <end position="510"/>
    </location>
</feature>
<keyword evidence="1" id="KW-0175">Coiled coil</keyword>
<feature type="compositionally biased region" description="Polar residues" evidence="2">
    <location>
        <begin position="522"/>
        <end position="534"/>
    </location>
</feature>
<feature type="region of interest" description="Disordered" evidence="2">
    <location>
        <begin position="849"/>
        <end position="880"/>
    </location>
</feature>
<reference evidence="3" key="1">
    <citation type="submission" date="2021-06" db="EMBL/GenBank/DDBJ databases">
        <authorList>
            <person name="Kallberg Y."/>
            <person name="Tangrot J."/>
            <person name="Rosling A."/>
        </authorList>
    </citation>
    <scope>NUCLEOTIDE SEQUENCE</scope>
    <source>
        <strain evidence="3">FL130A</strain>
    </source>
</reference>
<feature type="coiled-coil region" evidence="1">
    <location>
        <begin position="163"/>
        <end position="211"/>
    </location>
</feature>
<feature type="region of interest" description="Disordered" evidence="2">
    <location>
        <begin position="84"/>
        <end position="113"/>
    </location>
</feature>
<sequence length="880" mass="100093">MSQRFKNIYQQKYRNFHNQRHHQQKKVKSNDDSSQKISTGISFSSSLTLYKEKEEQRQQNTDNGINNQSNDIHKDHLKDVQEREMTNRNNYYSNEHRLEEREKRDTKRQNNKEAVRMESKNVRFNTYTASATLTSSGSSSLLLSSASDTNMKDHFANSNDLEKQEIKEKLMLLEKTHRTKEQEIRIKKQELICKKEKLLKEEKQLMAMEDQLMLDKEIWMDLHDRFSKFELSEHQRLNKQNKEDENDHSKSTNNSIINRFDDDNNSDSISDDSSTISDLFEERKKRKRREKKSTSSPSTSLNRNIHSDNKKPKYSSLKNARPPPNSVASASIINHKPKQLTTTTQQSYNRPTRSSSANSQTQSTVILPNWASEMLAELDEPSNNTGDSRNINSITKKSPNNINGPRSFSNSISTITPSTRIPVKTNRMLTIPTPTLVKTNPILTPTPVKTNQTLTKPTPVKPNQTLTKPTPLKINPILTTTPPVKTNPILATTPHQPQPLPLFPLPPPLSIPRTGEKPVLDSKTSSPTSPTINKDSNKSSPTSPTSPAIDKDSNKSSPTSPTSPTTNKDPDTSSSILTANNELSNPITPNESTQSSNSQYESSTPKQISFANSSLSSFYSSREQPPSPLTPLPPLPLETPEKMPYRRLSWTNVSWKELQHACNAYIETISPCDLLVSAKYTWKTSIPHVESFHLTKFKEFVENKYPGLLKDIPDPHIIKLFQRFHLSKRTIINRKKRIAKSKEVLFSHLNHLNKSNNDDVNNSEGTSKSETMESNTQKSIKQADKSEDLIIISDEEEILIESSFPVTSDRQIQKRPDEMLDTTNKNTMTGATTTISSASLLFEEEDETLDGGWDFEEGEDIEEKLDPEELIDDYDEDLWV</sequence>
<feature type="compositionally biased region" description="Polar residues" evidence="2">
    <location>
        <begin position="755"/>
        <end position="780"/>
    </location>
</feature>
<name>A0A9N9B713_9GLOM</name>
<feature type="compositionally biased region" description="Pro residues" evidence="2">
    <location>
        <begin position="625"/>
        <end position="637"/>
    </location>
</feature>
<organism evidence="3 4">
    <name type="scientific">Ambispora leptoticha</name>
    <dbReference type="NCBI Taxonomy" id="144679"/>
    <lineage>
        <taxon>Eukaryota</taxon>
        <taxon>Fungi</taxon>
        <taxon>Fungi incertae sedis</taxon>
        <taxon>Mucoromycota</taxon>
        <taxon>Glomeromycotina</taxon>
        <taxon>Glomeromycetes</taxon>
        <taxon>Archaeosporales</taxon>
        <taxon>Ambisporaceae</taxon>
        <taxon>Ambispora</taxon>
    </lineage>
</organism>
<dbReference type="AlphaFoldDB" id="A0A9N9B713"/>
<dbReference type="OrthoDB" id="10624947at2759"/>
<gene>
    <name evidence="3" type="ORF">ALEPTO_LOCUS6101</name>
</gene>
<evidence type="ECO:0000256" key="2">
    <source>
        <dbReference type="SAM" id="MobiDB-lite"/>
    </source>
</evidence>
<protein>
    <submittedName>
        <fullName evidence="3">2774_t:CDS:1</fullName>
    </submittedName>
</protein>
<feature type="region of interest" description="Disordered" evidence="2">
    <location>
        <begin position="442"/>
        <end position="641"/>
    </location>
</feature>
<feature type="compositionally biased region" description="Polar residues" evidence="2">
    <location>
        <begin position="576"/>
        <end position="589"/>
    </location>
</feature>
<proteinExistence type="predicted"/>
<comment type="caution">
    <text evidence="3">The sequence shown here is derived from an EMBL/GenBank/DDBJ whole genome shotgun (WGS) entry which is preliminary data.</text>
</comment>
<evidence type="ECO:0000313" key="4">
    <source>
        <dbReference type="Proteomes" id="UP000789508"/>
    </source>
</evidence>